<dbReference type="InterPro" id="IPR049163">
    <property type="entry name" value="Pif1-like_2B_dom"/>
</dbReference>
<protein>
    <recommendedName>
        <fullName evidence="1">ATP-dependent DNA helicase</fullName>
        <ecNumber evidence="1">5.6.2.3</ecNumber>
    </recommendedName>
</protein>
<evidence type="ECO:0000259" key="4">
    <source>
        <dbReference type="Pfam" id="PF21530"/>
    </source>
</evidence>
<dbReference type="Pfam" id="PF21530">
    <property type="entry name" value="Pif1_2B_dom"/>
    <property type="match status" value="1"/>
</dbReference>
<organism evidence="5 6">
    <name type="scientific">Puccinia coronata f. sp. avenae</name>
    <dbReference type="NCBI Taxonomy" id="200324"/>
    <lineage>
        <taxon>Eukaryota</taxon>
        <taxon>Fungi</taxon>
        <taxon>Dikarya</taxon>
        <taxon>Basidiomycota</taxon>
        <taxon>Pucciniomycotina</taxon>
        <taxon>Pucciniomycetes</taxon>
        <taxon>Pucciniales</taxon>
        <taxon>Pucciniaceae</taxon>
        <taxon>Puccinia</taxon>
    </lineage>
</organism>
<dbReference type="InterPro" id="IPR025476">
    <property type="entry name" value="Helitron_helicase-like"/>
</dbReference>
<comment type="similarity">
    <text evidence="1">Belongs to the helicase family.</text>
</comment>
<accession>A0A2N5V4P9</accession>
<keyword evidence="1" id="KW-0227">DNA damage</keyword>
<dbReference type="GO" id="GO:0043139">
    <property type="term" value="F:5'-3' DNA helicase activity"/>
    <property type="evidence" value="ECO:0007669"/>
    <property type="project" value="UniProtKB-EC"/>
</dbReference>
<keyword evidence="1" id="KW-0233">DNA recombination</keyword>
<name>A0A2N5V4P9_9BASI</name>
<evidence type="ECO:0000259" key="2">
    <source>
        <dbReference type="Pfam" id="PF05970"/>
    </source>
</evidence>
<dbReference type="GO" id="GO:0000723">
    <property type="term" value="P:telomere maintenance"/>
    <property type="evidence" value="ECO:0007669"/>
    <property type="project" value="InterPro"/>
</dbReference>
<comment type="cofactor">
    <cofactor evidence="1">
        <name>Mg(2+)</name>
        <dbReference type="ChEBI" id="CHEBI:18420"/>
    </cofactor>
</comment>
<evidence type="ECO:0000313" key="6">
    <source>
        <dbReference type="Proteomes" id="UP000235392"/>
    </source>
</evidence>
<keyword evidence="1" id="KW-0067">ATP-binding</keyword>
<keyword evidence="1" id="KW-0234">DNA repair</keyword>
<dbReference type="Proteomes" id="UP000235392">
    <property type="component" value="Unassembled WGS sequence"/>
</dbReference>
<dbReference type="PANTHER" id="PTHR10492:SF57">
    <property type="entry name" value="ATP-DEPENDENT DNA HELICASE"/>
    <property type="match status" value="1"/>
</dbReference>
<feature type="domain" description="DNA helicase Pif1-like 2B" evidence="4">
    <location>
        <begin position="686"/>
        <end position="731"/>
    </location>
</feature>
<sequence>MAQLYQDSMTIVNHYGQPSLFLTITANPSWYEIGRELLPGQVPSERPDIGVQMFKLVLDEFIEDLVKKDRLGKVAAYVHSIEFQKQGLPHCHVMFMMKPGSVPTTVEQIDALISAEIPDPVSKPLLHNWVLQQMMHGPCSEAVGCLKNGQCTKHFPKPFQDETVIVKDSYPLYQLRDDGRYVVKKGVKLTNQHVVPYNQYLLLKYNCHMNVEVPYGITATKYLFKYITKGSNRAAMSLTGGEGTNKIKQYVNGRLYPNFRSAAKARNLLWDDAHYNPPNNPQALLDMFIQHFSDDCWYLLVKNQHCRKPSASQVHHLGKLLIEHLVLANGKMFPDVGLDPIPGPVQDPMKGVLQRIVTRYDAALQTLSGDILRLNRGQGIAFKAVKVNVESVCQRLIFIDGPAGTGKTYLLNTLISFFRSRSLLPIVVASSGVAAMMLREGTTAHSSLQIPVTIHCDLTYSWGPRSTLAATLANASVLIWDKISMSHRHCFEAVDRSLQELRNSTKPFGRLTVILGGNFRQNLPVVPGGGALQQALASLVRSALWPHFKTLQLSRNIRLLGPNEADTKPDAEAFAAWLLGVGNGTMQKKNSESLDLKYMTIYQHPEPAKVLYFLIGHTYGQLKSTVSQYKPGQLAHYYRSRCILTPWNKSVGQVNRACIARASGKALVLVSIDDSCDDAEDPLPPEFLARVSLPGFPDHHLTIKEGMPIVCLRNFNFGSGLINGTRWMITGIQPNVLKCIVMTGPQAEKEILLPKLRLIHKPDANMTTSFYRYQFPVAPAFAMTINKSQGQYLDDVGIYLPRPVLAHGQLYAVSRVTSTENFVFGTVKDRDTAPNTTKIVNLDLLSELRS</sequence>
<feature type="domain" description="Helitron helicase-like" evidence="3">
    <location>
        <begin position="1"/>
        <end position="94"/>
    </location>
</feature>
<reference evidence="5 6" key="1">
    <citation type="submission" date="2017-11" db="EMBL/GenBank/DDBJ databases">
        <title>De novo assembly and phasing of dikaryotic genomes from two isolates of Puccinia coronata f. sp. avenae, the causal agent of oat crown rust.</title>
        <authorList>
            <person name="Miller M.E."/>
            <person name="Zhang Y."/>
            <person name="Omidvar V."/>
            <person name="Sperschneider J."/>
            <person name="Schwessinger B."/>
            <person name="Raley C."/>
            <person name="Palmer J.M."/>
            <person name="Garnica D."/>
            <person name="Upadhyaya N."/>
            <person name="Rathjen J."/>
            <person name="Taylor J.M."/>
            <person name="Park R.F."/>
            <person name="Dodds P.N."/>
            <person name="Hirsch C.D."/>
            <person name="Kianian S.F."/>
            <person name="Figueroa M."/>
        </authorList>
    </citation>
    <scope>NUCLEOTIDE SEQUENCE [LARGE SCALE GENOMIC DNA]</scope>
    <source>
        <strain evidence="5">12SD80</strain>
    </source>
</reference>
<feature type="domain" description="DNA helicase Pif1-like DEAD-box helicase" evidence="2">
    <location>
        <begin position="374"/>
        <end position="591"/>
    </location>
</feature>
<dbReference type="InterPro" id="IPR010285">
    <property type="entry name" value="DNA_helicase_pif1-like_DEAD"/>
</dbReference>
<dbReference type="InterPro" id="IPR027417">
    <property type="entry name" value="P-loop_NTPase"/>
</dbReference>
<proteinExistence type="inferred from homology"/>
<gene>
    <name evidence="5" type="ORF">PCASD_06913</name>
</gene>
<comment type="catalytic activity">
    <reaction evidence="1">
        <text>ATP + H2O = ADP + phosphate + H(+)</text>
        <dbReference type="Rhea" id="RHEA:13065"/>
        <dbReference type="ChEBI" id="CHEBI:15377"/>
        <dbReference type="ChEBI" id="CHEBI:15378"/>
        <dbReference type="ChEBI" id="CHEBI:30616"/>
        <dbReference type="ChEBI" id="CHEBI:43474"/>
        <dbReference type="ChEBI" id="CHEBI:456216"/>
        <dbReference type="EC" id="5.6.2.3"/>
    </reaction>
</comment>
<dbReference type="GO" id="GO:0006281">
    <property type="term" value="P:DNA repair"/>
    <property type="evidence" value="ECO:0007669"/>
    <property type="project" value="UniProtKB-KW"/>
</dbReference>
<dbReference type="GO" id="GO:0006310">
    <property type="term" value="P:DNA recombination"/>
    <property type="evidence" value="ECO:0007669"/>
    <property type="project" value="UniProtKB-KW"/>
</dbReference>
<dbReference type="EMBL" id="PGCI01000052">
    <property type="protein sequence ID" value="PLW44977.1"/>
    <property type="molecule type" value="Genomic_DNA"/>
</dbReference>
<dbReference type="GO" id="GO:0016887">
    <property type="term" value="F:ATP hydrolysis activity"/>
    <property type="evidence" value="ECO:0007669"/>
    <property type="project" value="RHEA"/>
</dbReference>
<dbReference type="CDD" id="cd18809">
    <property type="entry name" value="SF1_C_RecD"/>
    <property type="match status" value="1"/>
</dbReference>
<dbReference type="PANTHER" id="PTHR10492">
    <property type="match status" value="1"/>
</dbReference>
<dbReference type="GO" id="GO:0005524">
    <property type="term" value="F:ATP binding"/>
    <property type="evidence" value="ECO:0007669"/>
    <property type="project" value="UniProtKB-KW"/>
</dbReference>
<keyword evidence="1" id="KW-0547">Nucleotide-binding</keyword>
<evidence type="ECO:0000256" key="1">
    <source>
        <dbReference type="RuleBase" id="RU363044"/>
    </source>
</evidence>
<dbReference type="AlphaFoldDB" id="A0A2N5V4P9"/>
<dbReference type="Pfam" id="PF14214">
    <property type="entry name" value="Helitron_like_N"/>
    <property type="match status" value="1"/>
</dbReference>
<keyword evidence="1" id="KW-0378">Hydrolase</keyword>
<comment type="caution">
    <text evidence="5">The sequence shown here is derived from an EMBL/GenBank/DDBJ whole genome shotgun (WGS) entry which is preliminary data.</text>
</comment>
<evidence type="ECO:0000313" key="5">
    <source>
        <dbReference type="EMBL" id="PLW44977.1"/>
    </source>
</evidence>
<dbReference type="Pfam" id="PF05970">
    <property type="entry name" value="PIF1"/>
    <property type="match status" value="1"/>
</dbReference>
<keyword evidence="1" id="KW-0347">Helicase</keyword>
<dbReference type="Gene3D" id="3.40.50.300">
    <property type="entry name" value="P-loop containing nucleotide triphosphate hydrolases"/>
    <property type="match status" value="1"/>
</dbReference>
<dbReference type="EC" id="5.6.2.3" evidence="1"/>
<evidence type="ECO:0000259" key="3">
    <source>
        <dbReference type="Pfam" id="PF14214"/>
    </source>
</evidence>
<dbReference type="SUPFAM" id="SSF52540">
    <property type="entry name" value="P-loop containing nucleoside triphosphate hydrolases"/>
    <property type="match status" value="2"/>
</dbReference>